<accession>A0A226X5W4</accession>
<evidence type="ECO:0000313" key="2">
    <source>
        <dbReference type="Proteomes" id="UP000214720"/>
    </source>
</evidence>
<dbReference type="Proteomes" id="UP000214720">
    <property type="component" value="Unassembled WGS sequence"/>
</dbReference>
<dbReference type="EMBL" id="MTHB01000049">
    <property type="protein sequence ID" value="OXC78852.1"/>
    <property type="molecule type" value="Genomic_DNA"/>
</dbReference>
<reference evidence="2" key="1">
    <citation type="submission" date="2017-01" db="EMBL/GenBank/DDBJ databases">
        <title>Genome Analysis of Deinococcus marmoris KOPRI26562.</title>
        <authorList>
            <person name="Kim J.H."/>
            <person name="Oh H.-M."/>
        </authorList>
    </citation>
    <scope>NUCLEOTIDE SEQUENCE [LARGE SCALE GENOMIC DNA]</scope>
    <source>
        <strain evidence="2">PAMC 26633</strain>
    </source>
</reference>
<evidence type="ECO:0000313" key="1">
    <source>
        <dbReference type="EMBL" id="OXC78852.1"/>
    </source>
</evidence>
<sequence length="70" mass="8034">MSLKINGAAKQHLSDRIALQHPITALSTRRAVRSGIDMARELFYEASRGMRWRVVCEYFLQRLGCKKLKG</sequence>
<comment type="caution">
    <text evidence="1">The sequence shown here is derived from an EMBL/GenBank/DDBJ whole genome shotgun (WGS) entry which is preliminary data.</text>
</comment>
<dbReference type="AlphaFoldDB" id="A0A226X5W4"/>
<protein>
    <submittedName>
        <fullName evidence="1">Uncharacterized protein</fullName>
    </submittedName>
</protein>
<proteinExistence type="predicted"/>
<organism evidence="1 2">
    <name type="scientific">Caballeronia sordidicola</name>
    <name type="common">Burkholderia sordidicola</name>
    <dbReference type="NCBI Taxonomy" id="196367"/>
    <lineage>
        <taxon>Bacteria</taxon>
        <taxon>Pseudomonadati</taxon>
        <taxon>Pseudomonadota</taxon>
        <taxon>Betaproteobacteria</taxon>
        <taxon>Burkholderiales</taxon>
        <taxon>Burkholderiaceae</taxon>
        <taxon>Caballeronia</taxon>
    </lineage>
</organism>
<name>A0A226X5W4_CABSO</name>
<gene>
    <name evidence="1" type="ORF">BSU04_09365</name>
</gene>